<keyword evidence="1" id="KW-0812">Transmembrane</keyword>
<feature type="transmembrane region" description="Helical" evidence="1">
    <location>
        <begin position="272"/>
        <end position="293"/>
    </location>
</feature>
<feature type="transmembrane region" description="Helical" evidence="1">
    <location>
        <begin position="383"/>
        <end position="401"/>
    </location>
</feature>
<evidence type="ECO:0000256" key="1">
    <source>
        <dbReference type="SAM" id="Phobius"/>
    </source>
</evidence>
<keyword evidence="3" id="KW-1185">Reference proteome</keyword>
<protein>
    <recommendedName>
        <fullName evidence="4">DUF1538 domain-containing protein</fullName>
    </recommendedName>
</protein>
<feature type="transmembrane region" description="Helical" evidence="1">
    <location>
        <begin position="339"/>
        <end position="355"/>
    </location>
</feature>
<keyword evidence="1" id="KW-1133">Transmembrane helix</keyword>
<feature type="transmembrane region" description="Helical" evidence="1">
    <location>
        <begin position="470"/>
        <end position="489"/>
    </location>
</feature>
<keyword evidence="1" id="KW-0472">Membrane</keyword>
<dbReference type="InterPro" id="IPR011435">
    <property type="entry name" value="UmpAB"/>
</dbReference>
<feature type="transmembrane region" description="Helical" evidence="1">
    <location>
        <begin position="21"/>
        <end position="41"/>
    </location>
</feature>
<evidence type="ECO:0008006" key="4">
    <source>
        <dbReference type="Google" id="ProtNLM"/>
    </source>
</evidence>
<feature type="transmembrane region" description="Helical" evidence="1">
    <location>
        <begin position="119"/>
        <end position="143"/>
    </location>
</feature>
<feature type="transmembrane region" description="Helical" evidence="1">
    <location>
        <begin position="298"/>
        <end position="319"/>
    </location>
</feature>
<proteinExistence type="predicted"/>
<reference evidence="2 3" key="1">
    <citation type="submission" date="2009-12" db="EMBL/GenBank/DDBJ databases">
        <authorList>
            <person name="Shrivastava S."/>
            <person name="Madupu R."/>
            <person name="Durkin A.S."/>
            <person name="Torralba M."/>
            <person name="Methe B."/>
            <person name="Sutton G.G."/>
            <person name="Strausberg R.L."/>
            <person name="Nelson K.E."/>
        </authorList>
    </citation>
    <scope>NUCLEOTIDE SEQUENCE [LARGE SCALE GENOMIC DNA]</scope>
    <source>
        <strain evidence="2 3">W5455</strain>
    </source>
</reference>
<sequence>MYGSVPGRLKALNKLKGKIGEALKSVTPISLLVVVLSALIVPMPAEILMLFLVGAVLLIVGMGLFSLGADMAMMPMGEGVGKQITLLRKLSFAVPVCFLLGLITTIAEPDLQVLAGQVLAVSDFMLIITVAGGVGVFLVIAMLRPLLKIELAHVLLFLYGVVFLLAYFTPQSFIPVAFDAGGVTTGPITVPFIISLGVGMASMRHDESSQEDSFGLVSLCSVGPILTVMLLGMIYDPQTAAVSQTIASMDKMTSIDIAESFFVRIPAYLKEVSLALTPVVAFFVVFQGIFALFRRGSLVRIVVGVVYTFLGLVLFLTGVNVGFMPAGHFIGKSLAMSEYRWLLLPLGLIIGYYVVDAEPAVHVLNKQVEEITGGTISQRAMHVSLACGVACSVAFAMLRAITGLSIYWIIIPGYALALVLTFFVPPIFTGIAFDSGGVASGPMTATFLLPLAMGACEGAGGSILTDAFGVVAMVAMTPLISIQILGVLYNMRLRAAAKQPPVSKVYDNFVIIEYTPEELAYND</sequence>
<dbReference type="EMBL" id="ADFP01000071">
    <property type="protein sequence ID" value="EFB90633.1"/>
    <property type="molecule type" value="Genomic_DNA"/>
</dbReference>
<dbReference type="Proteomes" id="UP000006462">
    <property type="component" value="Unassembled WGS sequence"/>
</dbReference>
<feature type="transmembrane region" description="Helical" evidence="1">
    <location>
        <begin position="180"/>
        <end position="202"/>
    </location>
</feature>
<feature type="transmembrane region" description="Helical" evidence="1">
    <location>
        <begin position="150"/>
        <end position="168"/>
    </location>
</feature>
<evidence type="ECO:0000313" key="2">
    <source>
        <dbReference type="EMBL" id="EFB90633.1"/>
    </source>
</evidence>
<feature type="transmembrane region" description="Helical" evidence="1">
    <location>
        <begin position="90"/>
        <end position="107"/>
    </location>
</feature>
<gene>
    <name evidence="2" type="ORF">HMPREF7215_0053</name>
</gene>
<evidence type="ECO:0000313" key="3">
    <source>
        <dbReference type="Proteomes" id="UP000006462"/>
    </source>
</evidence>
<accession>A0ABM9ZUL8</accession>
<dbReference type="Pfam" id="PF07556">
    <property type="entry name" value="DUF1538"/>
    <property type="match status" value="2"/>
</dbReference>
<comment type="caution">
    <text evidence="2">The sequence shown here is derived from an EMBL/GenBank/DDBJ whole genome shotgun (WGS) entry which is preliminary data.</text>
</comment>
<name>A0ABM9ZUL8_9BACT</name>
<feature type="transmembrane region" description="Helical" evidence="1">
    <location>
        <begin position="407"/>
        <end position="433"/>
    </location>
</feature>
<feature type="transmembrane region" description="Helical" evidence="1">
    <location>
        <begin position="47"/>
        <end position="69"/>
    </location>
</feature>
<organism evidence="2 3">
    <name type="scientific">Pyramidobacter piscolens W5455</name>
    <dbReference type="NCBI Taxonomy" id="352165"/>
    <lineage>
        <taxon>Bacteria</taxon>
        <taxon>Thermotogati</taxon>
        <taxon>Synergistota</taxon>
        <taxon>Synergistia</taxon>
        <taxon>Synergistales</taxon>
        <taxon>Dethiosulfovibrionaceae</taxon>
        <taxon>Pyramidobacter</taxon>
    </lineage>
</organism>
<feature type="transmembrane region" description="Helical" evidence="1">
    <location>
        <begin position="214"/>
        <end position="235"/>
    </location>
</feature>
<feature type="transmembrane region" description="Helical" evidence="1">
    <location>
        <begin position="445"/>
        <end position="464"/>
    </location>
</feature>